<reference evidence="3" key="1">
    <citation type="journal article" date="2017" name="Environ. Microbiol. Rep.">
        <title>Genetic Diversity of Marine Anaerobic Ammonium-Oxidizing Bacteria as Revealed by Genomic and Proteomic Analyses of 'Candidatus Scalindua japonica'.</title>
        <authorList>
            <person name="Oshiki M."/>
            <person name="Mizuto K."/>
            <person name="Kimura Z."/>
            <person name="Kindaichi T."/>
            <person name="Satoh H."/>
            <person name="Okabe S."/>
        </authorList>
    </citation>
    <scope>NUCLEOTIDE SEQUENCE [LARGE SCALE GENOMIC DNA]</scope>
    <source>
        <strain evidence="3">husup-a2</strain>
    </source>
</reference>
<accession>A0A286U460</accession>
<dbReference type="RefSeq" id="WP_096896310.1">
    <property type="nucleotide sequence ID" value="NZ_BAOS01000045.1"/>
</dbReference>
<evidence type="ECO:0000313" key="2">
    <source>
        <dbReference type="EMBL" id="GAX62915.1"/>
    </source>
</evidence>
<evidence type="ECO:0000313" key="3">
    <source>
        <dbReference type="Proteomes" id="UP000218542"/>
    </source>
</evidence>
<gene>
    <name evidence="2" type="ORF">SCALIN_C45_0073</name>
</gene>
<proteinExistence type="predicted"/>
<dbReference type="InterPro" id="IPR007235">
    <property type="entry name" value="Glyco_trans_28_C"/>
</dbReference>
<dbReference type="Gene3D" id="3.40.50.2000">
    <property type="entry name" value="Glycogen Phosphorylase B"/>
    <property type="match status" value="1"/>
</dbReference>
<comment type="caution">
    <text evidence="2">The sequence shown here is derived from an EMBL/GenBank/DDBJ whole genome shotgun (WGS) entry which is preliminary data.</text>
</comment>
<organism evidence="2 3">
    <name type="scientific">Candidatus Scalindua japonica</name>
    <dbReference type="NCBI Taxonomy" id="1284222"/>
    <lineage>
        <taxon>Bacteria</taxon>
        <taxon>Pseudomonadati</taxon>
        <taxon>Planctomycetota</taxon>
        <taxon>Candidatus Brocadiia</taxon>
        <taxon>Candidatus Brocadiales</taxon>
        <taxon>Candidatus Scalinduaceae</taxon>
        <taxon>Candidatus Scalindua</taxon>
    </lineage>
</organism>
<sequence>MKETILFRVDGGKVWGISFGHIYRSLILASVLARKNKIIYIMKNYQDGVFFVKQQGYEVETIGVDDDSDNSLINFLEKYSPKQVVFDLRSIKYNMFFDYTRERHVQTVVFDILGNCTGVPDILINDSFVKEFTKYPHLTNRTKLCLGPKFFFTESLPEIIPIRDNVKEVMITMGGSDPAGLTLKILSSLTECLTAYNVHVVMGPAFTDEEQVSNLTVNFKNIKIYKNPDNFIELLSQQDVVITAAGRTLYECAGLGRPLIVVPTIEFEALRSIEYERLTGSFDIGLWDVSSPEKIMNAMRIYTENKNLRRSIFKTSRRLVDSHGLERILNLLN</sequence>
<keyword evidence="3" id="KW-1185">Reference proteome</keyword>
<dbReference type="AlphaFoldDB" id="A0A286U460"/>
<protein>
    <submittedName>
        <fullName evidence="2">Spore coat polysaccharide biosynthesis protein, predicted glycosyltransferase</fullName>
    </submittedName>
</protein>
<name>A0A286U460_9BACT</name>
<keyword evidence="2" id="KW-0808">Transferase</keyword>
<dbReference type="SUPFAM" id="SSF53756">
    <property type="entry name" value="UDP-Glycosyltransferase/glycogen phosphorylase"/>
    <property type="match status" value="1"/>
</dbReference>
<dbReference type="GO" id="GO:0016758">
    <property type="term" value="F:hexosyltransferase activity"/>
    <property type="evidence" value="ECO:0007669"/>
    <property type="project" value="InterPro"/>
</dbReference>
<dbReference type="Gene3D" id="3.40.50.11190">
    <property type="match status" value="1"/>
</dbReference>
<dbReference type="Proteomes" id="UP000218542">
    <property type="component" value="Unassembled WGS sequence"/>
</dbReference>
<dbReference type="Pfam" id="PF04101">
    <property type="entry name" value="Glyco_tran_28_C"/>
    <property type="match status" value="1"/>
</dbReference>
<dbReference type="EMBL" id="BAOS01000045">
    <property type="protein sequence ID" value="GAX62915.1"/>
    <property type="molecule type" value="Genomic_DNA"/>
</dbReference>
<evidence type="ECO:0000259" key="1">
    <source>
        <dbReference type="Pfam" id="PF04101"/>
    </source>
</evidence>
<feature type="domain" description="Glycosyl transferase family 28 C-terminal" evidence="1">
    <location>
        <begin position="173"/>
        <end position="264"/>
    </location>
</feature>
<dbReference type="OrthoDB" id="6290225at2"/>